<dbReference type="GO" id="GO:0006508">
    <property type="term" value="P:proteolysis"/>
    <property type="evidence" value="ECO:0007669"/>
    <property type="project" value="UniProtKB-KW"/>
</dbReference>
<dbReference type="AlphaFoldDB" id="A0A485M535"/>
<dbReference type="EMBL" id="CAADRN010000346">
    <property type="protein sequence ID" value="VFU18467.1"/>
    <property type="molecule type" value="Genomic_DNA"/>
</dbReference>
<dbReference type="Pfam" id="PF13365">
    <property type="entry name" value="Trypsin_2"/>
    <property type="match status" value="1"/>
</dbReference>
<evidence type="ECO:0000256" key="3">
    <source>
        <dbReference type="ARBA" id="ARBA00022801"/>
    </source>
</evidence>
<evidence type="ECO:0000256" key="4">
    <source>
        <dbReference type="SAM" id="Phobius"/>
    </source>
</evidence>
<gene>
    <name evidence="6" type="primary">htrA</name>
    <name evidence="6" type="ORF">SCFA_460009</name>
</gene>
<evidence type="ECO:0000256" key="2">
    <source>
        <dbReference type="ARBA" id="ARBA00022670"/>
    </source>
</evidence>
<keyword evidence="2 6" id="KW-0645">Protease</keyword>
<dbReference type="SUPFAM" id="SSF50494">
    <property type="entry name" value="Trypsin-like serine proteases"/>
    <property type="match status" value="1"/>
</dbReference>
<keyword evidence="4" id="KW-0472">Membrane</keyword>
<evidence type="ECO:0000256" key="1">
    <source>
        <dbReference type="ARBA" id="ARBA00010541"/>
    </source>
</evidence>
<dbReference type="PROSITE" id="PS50106">
    <property type="entry name" value="PDZ"/>
    <property type="match status" value="1"/>
</dbReference>
<keyword evidence="3" id="KW-0378">Hydrolase</keyword>
<dbReference type="SMART" id="SM00228">
    <property type="entry name" value="PDZ"/>
    <property type="match status" value="1"/>
</dbReference>
<keyword evidence="4" id="KW-1133">Transmembrane helix</keyword>
<accession>A0A485M535</accession>
<comment type="similarity">
    <text evidence="1">Belongs to the peptidase S1C family.</text>
</comment>
<dbReference type="InterPro" id="IPR001478">
    <property type="entry name" value="PDZ"/>
</dbReference>
<sequence length="384" mass="40489">MKRFIRLPGARICGAFLAGMLLVAAAVLVFNLYGPPHQSWAEDNGLSALAAAPLPGLGADTIPDIVANVSPAVVRIDTTVQRNARSYNPLFDDPFFRQFFGDQLRIPSQPEVQRGMGSGFIVSSDGYILTNEHVVSGADTIEVTLASRNEPYTARLVGSDHDLDLAVLKIDAGSLPALSLGNSDSIRVGDWAIAIGNPYGLDHTVTIGVISAKGRPITIEDRQYRNLLQTDASINPGNSGGPLLNLKGEVIGINTAINAQAQGIGFAIPSSTVKAVFDDLVNKGGVDHAWLGVYLQPVTQEIARYFGLESQAGALIASVVNGSPAARAGLQQGDVVVRYNGSEVSTPSALIDMVSGTAVGSQVEIQYVRKGETRSTVATIEVKK</sequence>
<dbReference type="InterPro" id="IPR009003">
    <property type="entry name" value="Peptidase_S1_PA"/>
</dbReference>
<dbReference type="PRINTS" id="PR00834">
    <property type="entry name" value="PROTEASES2C"/>
</dbReference>
<dbReference type="PANTHER" id="PTHR43343:SF3">
    <property type="entry name" value="PROTEASE DO-LIKE 8, CHLOROPLASTIC"/>
    <property type="match status" value="1"/>
</dbReference>
<protein>
    <submittedName>
        <fullName evidence="6">Putative serine protease HtrA</fullName>
    </submittedName>
</protein>
<dbReference type="InterPro" id="IPR051201">
    <property type="entry name" value="Chloro_Bact_Ser_Proteases"/>
</dbReference>
<keyword evidence="4" id="KW-0812">Transmembrane</keyword>
<dbReference type="InterPro" id="IPR036034">
    <property type="entry name" value="PDZ_sf"/>
</dbReference>
<reference evidence="6" key="1">
    <citation type="submission" date="2019-03" db="EMBL/GenBank/DDBJ databases">
        <authorList>
            <person name="Hao L."/>
        </authorList>
    </citation>
    <scope>NUCLEOTIDE SEQUENCE</scope>
</reference>
<name>A0A485M535_9ZZZZ</name>
<dbReference type="PANTHER" id="PTHR43343">
    <property type="entry name" value="PEPTIDASE S12"/>
    <property type="match status" value="1"/>
</dbReference>
<organism evidence="6">
    <name type="scientific">anaerobic digester metagenome</name>
    <dbReference type="NCBI Taxonomy" id="1263854"/>
    <lineage>
        <taxon>unclassified sequences</taxon>
        <taxon>metagenomes</taxon>
        <taxon>ecological metagenomes</taxon>
    </lineage>
</organism>
<evidence type="ECO:0000313" key="6">
    <source>
        <dbReference type="EMBL" id="VFU18467.1"/>
    </source>
</evidence>
<dbReference type="InterPro" id="IPR001940">
    <property type="entry name" value="Peptidase_S1C"/>
</dbReference>
<dbReference type="Pfam" id="PF13180">
    <property type="entry name" value="PDZ_2"/>
    <property type="match status" value="1"/>
</dbReference>
<dbReference type="Gene3D" id="2.30.42.10">
    <property type="match status" value="1"/>
</dbReference>
<dbReference type="InterPro" id="IPR043504">
    <property type="entry name" value="Peptidase_S1_PA_chymotrypsin"/>
</dbReference>
<dbReference type="Gene3D" id="2.40.10.10">
    <property type="entry name" value="Trypsin-like serine proteases"/>
    <property type="match status" value="2"/>
</dbReference>
<evidence type="ECO:0000259" key="5">
    <source>
        <dbReference type="PROSITE" id="PS50106"/>
    </source>
</evidence>
<feature type="domain" description="PDZ" evidence="5">
    <location>
        <begin position="292"/>
        <end position="345"/>
    </location>
</feature>
<proteinExistence type="inferred from homology"/>
<dbReference type="SUPFAM" id="SSF50156">
    <property type="entry name" value="PDZ domain-like"/>
    <property type="match status" value="1"/>
</dbReference>
<feature type="transmembrane region" description="Helical" evidence="4">
    <location>
        <begin position="12"/>
        <end position="33"/>
    </location>
</feature>
<dbReference type="GO" id="GO:0004252">
    <property type="term" value="F:serine-type endopeptidase activity"/>
    <property type="evidence" value="ECO:0007669"/>
    <property type="project" value="InterPro"/>
</dbReference>